<dbReference type="GO" id="GO:0004386">
    <property type="term" value="F:helicase activity"/>
    <property type="evidence" value="ECO:0007669"/>
    <property type="project" value="UniProtKB-KW"/>
</dbReference>
<dbReference type="InterPro" id="IPR021202">
    <property type="entry name" value="Rv3654c-like"/>
</dbReference>
<keyword evidence="2" id="KW-0378">Hydrolase</keyword>
<gene>
    <name evidence="2" type="ORF">NCTC11820_01845</name>
</gene>
<dbReference type="NCBIfam" id="TIGR03816">
    <property type="entry name" value="tadE_like_DECH"/>
    <property type="match status" value="1"/>
</dbReference>
<dbReference type="AlphaFoldDB" id="A0A2X2YS49"/>
<evidence type="ECO:0000256" key="1">
    <source>
        <dbReference type="SAM" id="Phobius"/>
    </source>
</evidence>
<sequence length="129" mass="13047">MKIRGETTRQGYFREGLREERGSGTVMALGLILLGLALTLGLAQVGVAAVGSTAAHQASDLAAIAGATAVLTGGDGCVTAGEYATKNGSHLESCSVSGWMVTVRVAKPLKIGLVAETQSTSRAGPEFLG</sequence>
<name>A0A2X2YS49_9ACTO</name>
<dbReference type="GeneID" id="55564888"/>
<dbReference type="EMBL" id="UASJ01000001">
    <property type="protein sequence ID" value="SQB65773.1"/>
    <property type="molecule type" value="Genomic_DNA"/>
</dbReference>
<evidence type="ECO:0000313" key="2">
    <source>
        <dbReference type="EMBL" id="SQB65773.1"/>
    </source>
</evidence>
<feature type="transmembrane region" description="Helical" evidence="1">
    <location>
        <begin position="21"/>
        <end position="43"/>
    </location>
</feature>
<keyword evidence="2" id="KW-0067">ATP-binding</keyword>
<keyword evidence="1" id="KW-0812">Transmembrane</keyword>
<proteinExistence type="predicted"/>
<keyword evidence="1" id="KW-1133">Transmembrane helix</keyword>
<keyword evidence="2" id="KW-0347">Helicase</keyword>
<evidence type="ECO:0000313" key="3">
    <source>
        <dbReference type="Proteomes" id="UP000250245"/>
    </source>
</evidence>
<keyword evidence="1" id="KW-0472">Membrane</keyword>
<dbReference type="RefSeq" id="WP_013188926.1">
    <property type="nucleotide sequence ID" value="NZ_CP068112.1"/>
</dbReference>
<accession>A0A2X2YS49</accession>
<dbReference type="Proteomes" id="UP000250245">
    <property type="component" value="Unassembled WGS sequence"/>
</dbReference>
<keyword evidence="2" id="KW-0547">Nucleotide-binding</keyword>
<protein>
    <submittedName>
        <fullName evidence="2">Helicase/secretion neighborhood TadE-like protein</fullName>
    </submittedName>
</protein>
<reference evidence="2 3" key="1">
    <citation type="submission" date="2018-06" db="EMBL/GenBank/DDBJ databases">
        <authorList>
            <consortium name="Pathogen Informatics"/>
            <person name="Doyle S."/>
        </authorList>
    </citation>
    <scope>NUCLEOTIDE SEQUENCE [LARGE SCALE GENOMIC DNA]</scope>
    <source>
        <strain evidence="2 3">NCTC11820</strain>
    </source>
</reference>
<organism evidence="2 3">
    <name type="scientific">Mobiluncus curtisii</name>
    <dbReference type="NCBI Taxonomy" id="2051"/>
    <lineage>
        <taxon>Bacteria</taxon>
        <taxon>Bacillati</taxon>
        <taxon>Actinomycetota</taxon>
        <taxon>Actinomycetes</taxon>
        <taxon>Actinomycetales</taxon>
        <taxon>Actinomycetaceae</taxon>
        <taxon>Mobiluncus</taxon>
    </lineage>
</organism>
<dbReference type="OMA" id="SRAGPEF"/>